<reference evidence="1 2" key="1">
    <citation type="submission" date="2024-01" db="EMBL/GenBank/DDBJ databases">
        <title>Genomic insights into the taxonomy and metabolism of the cyanobacterium Pannus brasiliensis CCIBt3594.</title>
        <authorList>
            <person name="Machado M."/>
            <person name="Botero N.B."/>
            <person name="Andreote A.P.D."/>
            <person name="Feitosa A.M.T."/>
            <person name="Popin R."/>
            <person name="Sivonen K."/>
            <person name="Fiore M.F."/>
        </authorList>
    </citation>
    <scope>NUCLEOTIDE SEQUENCE [LARGE SCALE GENOMIC DNA]</scope>
    <source>
        <strain evidence="1 2">CCIBt3594</strain>
    </source>
</reference>
<dbReference type="Proteomes" id="UP001328733">
    <property type="component" value="Unassembled WGS sequence"/>
</dbReference>
<proteinExistence type="predicted"/>
<evidence type="ECO:0000313" key="2">
    <source>
        <dbReference type="Proteomes" id="UP001328733"/>
    </source>
</evidence>
<evidence type="ECO:0000313" key="1">
    <source>
        <dbReference type="EMBL" id="MEG3437646.1"/>
    </source>
</evidence>
<protein>
    <submittedName>
        <fullName evidence="1">Uncharacterized protein</fullName>
    </submittedName>
</protein>
<dbReference type="EMBL" id="JBAFSM010000018">
    <property type="protein sequence ID" value="MEG3437646.1"/>
    <property type="molecule type" value="Genomic_DNA"/>
</dbReference>
<dbReference type="Gene3D" id="2.60.120.380">
    <property type="match status" value="1"/>
</dbReference>
<name>A0AAW9QW40_9CHRO</name>
<keyword evidence="2" id="KW-1185">Reference proteome</keyword>
<dbReference type="AlphaFoldDB" id="A0AAW9QW40"/>
<sequence length="312" mass="34733">MMEMMTENSLKRLNSGCVRNLVLLLLLISGSATAGWWIGKAWIDRSRPTPAYRPAFTAGDPAAPSTESQQEWQDRAKIRARRSELGIDSQFFRLLVDETLTIQYPDLGDDAAEKRRKRSLVSLELLDRLAVLDGAILRELGTYGAEQRREWRKAVNELHLGSQTLYDLADGGFFAFFPEVTDRPSFDRPLGQVWSAFAVSRLQSLQSGSSYRKIETLTESGQEIIEGSLTKGAGNAYSIDLRSGRNLTVNLSTDGDVTISLYSPTGSVKLLENSSDRQWSGQLSEDGFYELIILSKSATPITFRLDLQVAKP</sequence>
<gene>
    <name evidence="1" type="ORF">V0288_10995</name>
</gene>
<comment type="caution">
    <text evidence="1">The sequence shown here is derived from an EMBL/GenBank/DDBJ whole genome shotgun (WGS) entry which is preliminary data.</text>
</comment>
<organism evidence="1 2">
    <name type="scientific">Pannus brasiliensis CCIBt3594</name>
    <dbReference type="NCBI Taxonomy" id="1427578"/>
    <lineage>
        <taxon>Bacteria</taxon>
        <taxon>Bacillati</taxon>
        <taxon>Cyanobacteriota</taxon>
        <taxon>Cyanophyceae</taxon>
        <taxon>Oscillatoriophycideae</taxon>
        <taxon>Chroococcales</taxon>
        <taxon>Microcystaceae</taxon>
        <taxon>Pannus</taxon>
    </lineage>
</organism>
<accession>A0AAW9QW40</accession>